<evidence type="ECO:0000313" key="2">
    <source>
        <dbReference type="EMBL" id="MBB5871814.1"/>
    </source>
</evidence>
<proteinExistence type="predicted"/>
<dbReference type="Proteomes" id="UP000587527">
    <property type="component" value="Unassembled WGS sequence"/>
</dbReference>
<dbReference type="EMBL" id="JACHMN010000002">
    <property type="protein sequence ID" value="MBB5871814.1"/>
    <property type="molecule type" value="Genomic_DNA"/>
</dbReference>
<protein>
    <submittedName>
        <fullName evidence="2">Uncharacterized protein</fullName>
    </submittedName>
</protein>
<feature type="compositionally biased region" description="Basic and acidic residues" evidence="1">
    <location>
        <begin position="222"/>
        <end position="242"/>
    </location>
</feature>
<sequence length="260" mass="28476">MRASASDAALCGEGRLDLREHRVERPGQRADLGPRIGGARLRVGYALRQVPLGDLPRRPLDRAERPEAAPDEFGADRRGEEQHRDPAVDIDPHKLLQGLVQVPRAHRDDEEPVARQLGDLDAPVRLAVTGGDGEGVARPVRQRDQVVGEVGVLRPLRRRDVAGPWHFAVEVRTDGDEVSGIGIAVGGAQHAGDLLGAAVAGILAELVVDVVGHVAAHRHRARDADQTDRHREEGEHQHDQLRPQRHPLKSIFHAEGFRRT</sequence>
<evidence type="ECO:0000256" key="1">
    <source>
        <dbReference type="SAM" id="MobiDB-lite"/>
    </source>
</evidence>
<gene>
    <name evidence="2" type="ORF">F4553_005193</name>
</gene>
<keyword evidence="3" id="KW-1185">Reference proteome</keyword>
<organism evidence="2 3">
    <name type="scientific">Allocatelliglobosispora scoriae</name>
    <dbReference type="NCBI Taxonomy" id="643052"/>
    <lineage>
        <taxon>Bacteria</taxon>
        <taxon>Bacillati</taxon>
        <taxon>Actinomycetota</taxon>
        <taxon>Actinomycetes</taxon>
        <taxon>Micromonosporales</taxon>
        <taxon>Micromonosporaceae</taxon>
        <taxon>Allocatelliglobosispora</taxon>
    </lineage>
</organism>
<evidence type="ECO:0000313" key="3">
    <source>
        <dbReference type="Proteomes" id="UP000587527"/>
    </source>
</evidence>
<reference evidence="2 3" key="1">
    <citation type="submission" date="2020-08" db="EMBL/GenBank/DDBJ databases">
        <title>Sequencing the genomes of 1000 actinobacteria strains.</title>
        <authorList>
            <person name="Klenk H.-P."/>
        </authorList>
    </citation>
    <scope>NUCLEOTIDE SEQUENCE [LARGE SCALE GENOMIC DNA]</scope>
    <source>
        <strain evidence="2 3">DSM 45362</strain>
    </source>
</reference>
<feature type="region of interest" description="Disordered" evidence="1">
    <location>
        <begin position="55"/>
        <end position="85"/>
    </location>
</feature>
<name>A0A841BUD7_9ACTN</name>
<accession>A0A841BUD7</accession>
<dbReference type="AlphaFoldDB" id="A0A841BUD7"/>
<feature type="region of interest" description="Disordered" evidence="1">
    <location>
        <begin position="219"/>
        <end position="260"/>
    </location>
</feature>
<comment type="caution">
    <text evidence="2">The sequence shown here is derived from an EMBL/GenBank/DDBJ whole genome shotgun (WGS) entry which is preliminary data.</text>
</comment>